<name>A0A392SUU9_9FABA</name>
<dbReference type="AlphaFoldDB" id="A0A392SUU9"/>
<accession>A0A392SUU9</accession>
<organism evidence="2 3">
    <name type="scientific">Trifolium medium</name>
    <dbReference type="NCBI Taxonomy" id="97028"/>
    <lineage>
        <taxon>Eukaryota</taxon>
        <taxon>Viridiplantae</taxon>
        <taxon>Streptophyta</taxon>
        <taxon>Embryophyta</taxon>
        <taxon>Tracheophyta</taxon>
        <taxon>Spermatophyta</taxon>
        <taxon>Magnoliopsida</taxon>
        <taxon>eudicotyledons</taxon>
        <taxon>Gunneridae</taxon>
        <taxon>Pentapetalae</taxon>
        <taxon>rosids</taxon>
        <taxon>fabids</taxon>
        <taxon>Fabales</taxon>
        <taxon>Fabaceae</taxon>
        <taxon>Papilionoideae</taxon>
        <taxon>50 kb inversion clade</taxon>
        <taxon>NPAAA clade</taxon>
        <taxon>Hologalegina</taxon>
        <taxon>IRL clade</taxon>
        <taxon>Trifolieae</taxon>
        <taxon>Trifolium</taxon>
    </lineage>
</organism>
<keyword evidence="1" id="KW-0472">Membrane</keyword>
<dbReference type="EMBL" id="LXQA010449792">
    <property type="protein sequence ID" value="MCI52603.1"/>
    <property type="molecule type" value="Genomic_DNA"/>
</dbReference>
<keyword evidence="1" id="KW-1133">Transmembrane helix</keyword>
<protein>
    <submittedName>
        <fullName evidence="2">Uncharacterized protein</fullName>
    </submittedName>
</protein>
<keyword evidence="3" id="KW-1185">Reference proteome</keyword>
<proteinExistence type="predicted"/>
<evidence type="ECO:0000256" key="1">
    <source>
        <dbReference type="SAM" id="Phobius"/>
    </source>
</evidence>
<evidence type="ECO:0000313" key="2">
    <source>
        <dbReference type="EMBL" id="MCI52603.1"/>
    </source>
</evidence>
<comment type="caution">
    <text evidence="2">The sequence shown here is derived from an EMBL/GenBank/DDBJ whole genome shotgun (WGS) entry which is preliminary data.</text>
</comment>
<feature type="transmembrane region" description="Helical" evidence="1">
    <location>
        <begin position="20"/>
        <end position="40"/>
    </location>
</feature>
<dbReference type="Proteomes" id="UP000265520">
    <property type="component" value="Unassembled WGS sequence"/>
</dbReference>
<reference evidence="2 3" key="1">
    <citation type="journal article" date="2018" name="Front. Plant Sci.">
        <title>Red Clover (Trifolium pratense) and Zigzag Clover (T. medium) - A Picture of Genomic Similarities and Differences.</title>
        <authorList>
            <person name="Dluhosova J."/>
            <person name="Istvanek J."/>
            <person name="Nedelnik J."/>
            <person name="Repkova J."/>
        </authorList>
    </citation>
    <scope>NUCLEOTIDE SEQUENCE [LARGE SCALE GENOMIC DNA]</scope>
    <source>
        <strain evidence="3">cv. 10/8</strain>
        <tissue evidence="2">Leaf</tissue>
    </source>
</reference>
<sequence length="60" mass="6495">MVLRNAQCSLVSLNFLLLSAQRASLCCATCSVILFFYIFLLAKAQRASLCCATRSAFGQG</sequence>
<evidence type="ECO:0000313" key="3">
    <source>
        <dbReference type="Proteomes" id="UP000265520"/>
    </source>
</evidence>
<keyword evidence="1" id="KW-0812">Transmembrane</keyword>